<feature type="region of interest" description="Disordered" evidence="1">
    <location>
        <begin position="79"/>
        <end position="172"/>
    </location>
</feature>
<evidence type="ECO:0000256" key="1">
    <source>
        <dbReference type="SAM" id="MobiDB-lite"/>
    </source>
</evidence>
<feature type="compositionally biased region" description="Polar residues" evidence="1">
    <location>
        <begin position="93"/>
        <end position="108"/>
    </location>
</feature>
<reference evidence="2" key="1">
    <citation type="submission" date="2021-05" db="EMBL/GenBank/DDBJ databases">
        <authorList>
            <person name="Alioto T."/>
            <person name="Alioto T."/>
            <person name="Gomez Garrido J."/>
        </authorList>
    </citation>
    <scope>NUCLEOTIDE SEQUENCE</scope>
</reference>
<protein>
    <submittedName>
        <fullName evidence="2">(northern house mosquito) hypothetical protein</fullName>
    </submittedName>
</protein>
<feature type="compositionally biased region" description="Low complexity" evidence="1">
    <location>
        <begin position="133"/>
        <end position="142"/>
    </location>
</feature>
<accession>A0A8D8MRW0</accession>
<proteinExistence type="predicted"/>
<dbReference type="EMBL" id="HBUE01219184">
    <property type="protein sequence ID" value="CAG6538776.1"/>
    <property type="molecule type" value="Transcribed_RNA"/>
</dbReference>
<evidence type="ECO:0000313" key="2">
    <source>
        <dbReference type="EMBL" id="CAG6538776.1"/>
    </source>
</evidence>
<feature type="compositionally biased region" description="Basic residues" evidence="1">
    <location>
        <begin position="143"/>
        <end position="155"/>
    </location>
</feature>
<dbReference type="AlphaFoldDB" id="A0A8D8MRW0"/>
<organism evidence="2">
    <name type="scientific">Culex pipiens</name>
    <name type="common">House mosquito</name>
    <dbReference type="NCBI Taxonomy" id="7175"/>
    <lineage>
        <taxon>Eukaryota</taxon>
        <taxon>Metazoa</taxon>
        <taxon>Ecdysozoa</taxon>
        <taxon>Arthropoda</taxon>
        <taxon>Hexapoda</taxon>
        <taxon>Insecta</taxon>
        <taxon>Pterygota</taxon>
        <taxon>Neoptera</taxon>
        <taxon>Endopterygota</taxon>
        <taxon>Diptera</taxon>
        <taxon>Nematocera</taxon>
        <taxon>Culicoidea</taxon>
        <taxon>Culicidae</taxon>
        <taxon>Culicinae</taxon>
        <taxon>Culicini</taxon>
        <taxon>Culex</taxon>
        <taxon>Culex</taxon>
    </lineage>
</organism>
<name>A0A8D8MRW0_CULPI</name>
<sequence length="172" mass="19081">MLIQDSNQPLLIRAERQLLEPLLGSLPVTPTVPMVTTLLPEDLEVDSHRFNRMLAIRFNLLKDSLELPLLILAVATPEATHNNPCTSPRPEVTRNNPEPSSITTSSPNLPVEAESALFSEPALPALPPVSVEPPYTTPSNPKKNTKKQPRQRKQRPPPQQPWPQSTLTAKPF</sequence>
<dbReference type="EMBL" id="HBUE01325756">
    <property type="protein sequence ID" value="CAG6590791.1"/>
    <property type="molecule type" value="Transcribed_RNA"/>
</dbReference>